<protein>
    <submittedName>
        <fullName evidence="1">Uncharacterized protein</fullName>
    </submittedName>
</protein>
<proteinExistence type="predicted"/>
<evidence type="ECO:0000313" key="1">
    <source>
        <dbReference type="EMBL" id="OBY64272.1"/>
    </source>
</evidence>
<keyword evidence="2" id="KW-1185">Reference proteome</keyword>
<dbReference type="OrthoDB" id="1442351at2"/>
<dbReference type="KEGG" id="pob:LPB03_04765"/>
<comment type="caution">
    <text evidence="1">The sequence shown here is derived from an EMBL/GenBank/DDBJ whole genome shotgun (WGS) entry which is preliminary data.</text>
</comment>
<dbReference type="STRING" id="1774273.LPB03_04765"/>
<gene>
    <name evidence="1" type="ORF">LPB3_07730</name>
</gene>
<dbReference type="EMBL" id="LSFM01000022">
    <property type="protein sequence ID" value="OBY64272.1"/>
    <property type="molecule type" value="Genomic_DNA"/>
</dbReference>
<sequence>MKTKNEYKSFNTDKSIKELKYNLLQQRETFGNLIIEQEFYKKLLNAPIYQSEKLNLFEKLEGFKNELKQTAETNKLLLNEIGVQLFQIDKKVECDDLFCDNFFIKEIDTLELKIHNFLIKITALKLQMIEYFQDVMIEN</sequence>
<name>A0A1B8TXG5_9FLAO</name>
<reference evidence="2" key="1">
    <citation type="submission" date="2016-02" db="EMBL/GenBank/DDBJ databases">
        <authorList>
            <person name="Shin S.-K."/>
            <person name="Yi H."/>
            <person name="Kim E."/>
        </authorList>
    </citation>
    <scope>NUCLEOTIDE SEQUENCE [LARGE SCALE GENOMIC DNA]</scope>
    <source>
        <strain evidence="2">LPB0003</strain>
    </source>
</reference>
<dbReference type="AlphaFoldDB" id="A0A1B8TXG5"/>
<organism evidence="1 2">
    <name type="scientific">Polaribacter vadi</name>
    <dbReference type="NCBI Taxonomy" id="1774273"/>
    <lineage>
        <taxon>Bacteria</taxon>
        <taxon>Pseudomonadati</taxon>
        <taxon>Bacteroidota</taxon>
        <taxon>Flavobacteriia</taxon>
        <taxon>Flavobacteriales</taxon>
        <taxon>Flavobacteriaceae</taxon>
    </lineage>
</organism>
<evidence type="ECO:0000313" key="2">
    <source>
        <dbReference type="Proteomes" id="UP000092584"/>
    </source>
</evidence>
<accession>A0A1B8TXG5</accession>
<dbReference type="RefSeq" id="WP_065319022.1">
    <property type="nucleotide sequence ID" value="NZ_CP017477.1"/>
</dbReference>
<dbReference type="Proteomes" id="UP000092584">
    <property type="component" value="Unassembled WGS sequence"/>
</dbReference>